<dbReference type="EMBL" id="BARW01022830">
    <property type="protein sequence ID" value="GAI89165.1"/>
    <property type="molecule type" value="Genomic_DNA"/>
</dbReference>
<sequence>FSLIILTNSSILSQVSINDENAVLISFDGFNGSGFCPDPATGQLDSDTWSVLGLSEGDLNFGDTETEGDFARGISTGGESTGGCYAFDIGSDNMALGVQPGGSDWTPGDLILKVQNNTGNNIVTLSLSYSLWVYNDKPRANSFNFSHSPDNSDYTPDSTLNFTSPDTADPSPAWTETVRSMDLNCLNIPNGSNYYLKWTGDDISGSGSRDEFAIDNITITATMGEADSDPPEFIETYPKISNESNTQFDIVVQLNEVGHIYYIVIP</sequence>
<feature type="non-terminal residue" evidence="1">
    <location>
        <position position="1"/>
    </location>
</feature>
<dbReference type="AlphaFoldDB" id="X1TNL6"/>
<organism evidence="1">
    <name type="scientific">marine sediment metagenome</name>
    <dbReference type="NCBI Taxonomy" id="412755"/>
    <lineage>
        <taxon>unclassified sequences</taxon>
        <taxon>metagenomes</taxon>
        <taxon>ecological metagenomes</taxon>
    </lineage>
</organism>
<proteinExistence type="predicted"/>
<comment type="caution">
    <text evidence="1">The sequence shown here is derived from an EMBL/GenBank/DDBJ whole genome shotgun (WGS) entry which is preliminary data.</text>
</comment>
<evidence type="ECO:0000313" key="1">
    <source>
        <dbReference type="EMBL" id="GAI89165.1"/>
    </source>
</evidence>
<name>X1TNL6_9ZZZZ</name>
<accession>X1TNL6</accession>
<gene>
    <name evidence="1" type="ORF">S12H4_37999</name>
</gene>
<feature type="non-terminal residue" evidence="1">
    <location>
        <position position="266"/>
    </location>
</feature>
<reference evidence="1" key="1">
    <citation type="journal article" date="2014" name="Front. Microbiol.">
        <title>High frequency of phylogenetically diverse reductive dehalogenase-homologous genes in deep subseafloor sedimentary metagenomes.</title>
        <authorList>
            <person name="Kawai M."/>
            <person name="Futagami T."/>
            <person name="Toyoda A."/>
            <person name="Takaki Y."/>
            <person name="Nishi S."/>
            <person name="Hori S."/>
            <person name="Arai W."/>
            <person name="Tsubouchi T."/>
            <person name="Morono Y."/>
            <person name="Uchiyama I."/>
            <person name="Ito T."/>
            <person name="Fujiyama A."/>
            <person name="Inagaki F."/>
            <person name="Takami H."/>
        </authorList>
    </citation>
    <scope>NUCLEOTIDE SEQUENCE</scope>
    <source>
        <strain evidence="1">Expedition CK06-06</strain>
    </source>
</reference>
<protein>
    <submittedName>
        <fullName evidence="1">Uncharacterized protein</fullName>
    </submittedName>
</protein>